<dbReference type="RefSeq" id="WP_101299795.1">
    <property type="nucleotide sequence ID" value="NZ_CP025197.1"/>
</dbReference>
<reference evidence="2 4" key="2">
    <citation type="journal article" date="2018" name="Syst. Appl. Microbiol.">
        <title>Characterization and high-quality draft genome sequence of Herbivorax saccincola A7, an anaerobic, alkaliphilic, thermophilic, cellulolytic, and xylanolytic bacterium.</title>
        <authorList>
            <person name="Aikawa S."/>
            <person name="Baramee S."/>
            <person name="Sermsathanaswadi J."/>
            <person name="Thianheng P."/>
            <person name="Tachaapaikoon C."/>
            <person name="Shikata A."/>
            <person name="Waeonukul R."/>
            <person name="Pason P."/>
            <person name="Ratanakhanokchai K."/>
            <person name="Kosugi A."/>
        </authorList>
    </citation>
    <scope>NUCLEOTIDE SEQUENCE [LARGE SCALE GENOMIC DNA]</scope>
    <source>
        <strain evidence="2 4">A7</strain>
    </source>
</reference>
<gene>
    <name evidence="2" type="ORF">B9R14_09600</name>
    <name evidence="1" type="ORF">HVS_05045</name>
</gene>
<organism evidence="1 3">
    <name type="scientific">Acetivibrio saccincola</name>
    <dbReference type="NCBI Taxonomy" id="1677857"/>
    <lineage>
        <taxon>Bacteria</taxon>
        <taxon>Bacillati</taxon>
        <taxon>Bacillota</taxon>
        <taxon>Clostridia</taxon>
        <taxon>Eubacteriales</taxon>
        <taxon>Oscillospiraceae</taxon>
        <taxon>Acetivibrio</taxon>
    </lineage>
</organism>
<accession>A0A2K9DZL3</accession>
<protein>
    <submittedName>
        <fullName evidence="1">Uncharacterized protein</fullName>
    </submittedName>
</protein>
<keyword evidence="3" id="KW-1185">Reference proteome</keyword>
<dbReference type="AlphaFoldDB" id="A0A2K9DZL3"/>
<evidence type="ECO:0000313" key="4">
    <source>
        <dbReference type="Proteomes" id="UP000239720"/>
    </source>
</evidence>
<evidence type="ECO:0000313" key="3">
    <source>
        <dbReference type="Proteomes" id="UP000233534"/>
    </source>
</evidence>
<dbReference type="OrthoDB" id="2086133at2"/>
<dbReference type="EMBL" id="CP025197">
    <property type="protein sequence ID" value="AUG56942.1"/>
    <property type="molecule type" value="Genomic_DNA"/>
</dbReference>
<dbReference type="Proteomes" id="UP000239720">
    <property type="component" value="Unassembled WGS sequence"/>
</dbReference>
<reference evidence="1 3" key="1">
    <citation type="submission" date="2017-12" db="EMBL/GenBank/DDBJ databases">
        <title>Complete genome sequence of Herbivorax saccincola GGR1, a novel Cellulosome-producing hydrolytic bacterium in a thermophilic biogas plant, established by Illumina and Nanopore MinION sequencing.</title>
        <authorList>
            <person name="Pechtl A."/>
            <person name="Ruckert C."/>
            <person name="Koeck D.E."/>
            <person name="Maus I."/>
            <person name="Winkler A."/>
            <person name="Kalinowski J."/>
            <person name="Puhler A."/>
            <person name="Schwarz W.W."/>
            <person name="Zverlov V.V."/>
            <person name="Schluter A."/>
            <person name="Liebl W."/>
        </authorList>
    </citation>
    <scope>NUCLEOTIDE SEQUENCE [LARGE SCALE GENOMIC DNA]</scope>
    <source>
        <strain evidence="1">GGR1</strain>
        <strain evidence="3">SR1</strain>
    </source>
</reference>
<evidence type="ECO:0000313" key="2">
    <source>
        <dbReference type="EMBL" id="PQQ66966.1"/>
    </source>
</evidence>
<evidence type="ECO:0000313" key="1">
    <source>
        <dbReference type="EMBL" id="AUG56942.1"/>
    </source>
</evidence>
<dbReference type="Proteomes" id="UP000233534">
    <property type="component" value="Chromosome"/>
</dbReference>
<dbReference type="EMBL" id="NEMB01000003">
    <property type="protein sequence ID" value="PQQ66966.1"/>
    <property type="molecule type" value="Genomic_DNA"/>
</dbReference>
<dbReference type="KEGG" id="hsc:HVS_05045"/>
<sequence>MKVNSVGIEKISTLIEEFNEFIIYYFDRLNAGKGKAGIDLDSVNEAFFFDGSRCLHIYREDEIKGLLYEEDGSEEILEEEQIVKFRGIKKIIVKKYIEYDEDNQAYISMILPSKLVFQEVE</sequence>
<proteinExistence type="predicted"/>
<name>A0A2K9DZL3_9FIRM</name>